<proteinExistence type="predicted"/>
<evidence type="ECO:0000313" key="3">
    <source>
        <dbReference type="EMBL" id="CAL6112070.1"/>
    </source>
</evidence>
<evidence type="ECO:0000313" key="4">
    <source>
        <dbReference type="Proteomes" id="UP001642409"/>
    </source>
</evidence>
<evidence type="ECO:0000313" key="2">
    <source>
        <dbReference type="EMBL" id="CAI9919886.1"/>
    </source>
</evidence>
<evidence type="ECO:0000256" key="1">
    <source>
        <dbReference type="SAM" id="MobiDB-lite"/>
    </source>
</evidence>
<dbReference type="Proteomes" id="UP001642409">
    <property type="component" value="Unassembled WGS sequence"/>
</dbReference>
<feature type="region of interest" description="Disordered" evidence="1">
    <location>
        <begin position="1"/>
        <end position="20"/>
    </location>
</feature>
<dbReference type="AlphaFoldDB" id="A0AA86TKE3"/>
<keyword evidence="4" id="KW-1185">Reference proteome</keyword>
<name>A0AA86TKE3_9EUKA</name>
<comment type="caution">
    <text evidence="2">The sequence shown here is derived from an EMBL/GenBank/DDBJ whole genome shotgun (WGS) entry which is preliminary data.</text>
</comment>
<accession>A0AA86TKE3</accession>
<protein>
    <submittedName>
        <fullName evidence="3">Hypothetical_protein</fullName>
    </submittedName>
</protein>
<dbReference type="EMBL" id="CAXDID020000730">
    <property type="protein sequence ID" value="CAL6112070.1"/>
    <property type="molecule type" value="Genomic_DNA"/>
</dbReference>
<reference evidence="2" key="1">
    <citation type="submission" date="2023-06" db="EMBL/GenBank/DDBJ databases">
        <authorList>
            <person name="Kurt Z."/>
        </authorList>
    </citation>
    <scope>NUCLEOTIDE SEQUENCE</scope>
</reference>
<dbReference type="EMBL" id="CATOUU010000188">
    <property type="protein sequence ID" value="CAI9919886.1"/>
    <property type="molecule type" value="Genomic_DNA"/>
</dbReference>
<gene>
    <name evidence="2" type="ORF">HINF_LOCUS7531</name>
    <name evidence="3" type="ORF">HINF_LOCUS76865</name>
</gene>
<reference evidence="3 4" key="2">
    <citation type="submission" date="2024-07" db="EMBL/GenBank/DDBJ databases">
        <authorList>
            <person name="Akdeniz Z."/>
        </authorList>
    </citation>
    <scope>NUCLEOTIDE SEQUENCE [LARGE SCALE GENOMIC DNA]</scope>
</reference>
<organism evidence="2">
    <name type="scientific">Hexamita inflata</name>
    <dbReference type="NCBI Taxonomy" id="28002"/>
    <lineage>
        <taxon>Eukaryota</taxon>
        <taxon>Metamonada</taxon>
        <taxon>Diplomonadida</taxon>
        <taxon>Hexamitidae</taxon>
        <taxon>Hexamitinae</taxon>
        <taxon>Hexamita</taxon>
    </lineage>
</organism>
<sequence length="402" mass="46388">MNEESESSYESSSSQGFGPFGQDITVEPQIKYIHKVLEGKPQNILSRMMHNLPPNEFLIHKANDNYTISLNIEFILNISCQSLSIDFRGDLKAKTIFILDLSGLSKINKITQIYAQNANIDLSTLDGKVRYLSFENCNIYNKFSNNFICDEMELMADIASDNDYLQWIDSSSVRQIELDVCFSDKISQPQRIVQLNYLCQYKNLNKIIFNQSTVDMSKLDLRIDSITFKNCNIYKNATNRFQVNNLEFIYCRLRTSQLIGARITNLIVQNYCSNNCDDCRNPTLVDDLPNFESVKIVNCYLKQLQTFSQPKIKQLIISEMKSNLISFKFFTNVQSLSVEDEPEHLKKYNSYVEQDTQVKTLNENAIIKLSQKYNDHKSLILFLKDKTGLLTPEKTRISVGVE</sequence>